<dbReference type="FunFam" id="3.40.50.1010:FF:000002">
    <property type="entry name" value="Exonuclease 1, putative"/>
    <property type="match status" value="1"/>
</dbReference>
<dbReference type="SMART" id="SM00484">
    <property type="entry name" value="XPGI"/>
    <property type="match status" value="1"/>
</dbReference>
<dbReference type="eggNOG" id="KOG2518">
    <property type="taxonomic scope" value="Eukaryota"/>
</dbReference>
<dbReference type="InterPro" id="IPR006085">
    <property type="entry name" value="XPG_DNA_repair_N"/>
</dbReference>
<keyword evidence="8" id="KW-0378">Hydrolase</keyword>
<dbReference type="OrthoDB" id="26491at2759"/>
<dbReference type="CDD" id="cd09901">
    <property type="entry name" value="H3TH_FEN1-like"/>
    <property type="match status" value="1"/>
</dbReference>
<reference evidence="16 17" key="1">
    <citation type="journal article" date="2010" name="Nature">
        <title>The Ectocarpus genome and the independent evolution of multicellularity in brown algae.</title>
        <authorList>
            <person name="Cock J.M."/>
            <person name="Sterck L."/>
            <person name="Rouze P."/>
            <person name="Scornet D."/>
            <person name="Allen A.E."/>
            <person name="Amoutzias G."/>
            <person name="Anthouard V."/>
            <person name="Artiguenave F."/>
            <person name="Aury J.M."/>
            <person name="Badger J.H."/>
            <person name="Beszteri B."/>
            <person name="Billiau K."/>
            <person name="Bonnet E."/>
            <person name="Bothwell J.H."/>
            <person name="Bowler C."/>
            <person name="Boyen C."/>
            <person name="Brownlee C."/>
            <person name="Carrano C.J."/>
            <person name="Charrier B."/>
            <person name="Cho G.Y."/>
            <person name="Coelho S.M."/>
            <person name="Collen J."/>
            <person name="Corre E."/>
            <person name="Da Silva C."/>
            <person name="Delage L."/>
            <person name="Delaroque N."/>
            <person name="Dittami S.M."/>
            <person name="Doulbeau S."/>
            <person name="Elias M."/>
            <person name="Farnham G."/>
            <person name="Gachon C.M."/>
            <person name="Gschloessl B."/>
            <person name="Heesch S."/>
            <person name="Jabbari K."/>
            <person name="Jubin C."/>
            <person name="Kawai H."/>
            <person name="Kimura K."/>
            <person name="Kloareg B."/>
            <person name="Kupper F.C."/>
            <person name="Lang D."/>
            <person name="Le Bail A."/>
            <person name="Leblanc C."/>
            <person name="Lerouge P."/>
            <person name="Lohr M."/>
            <person name="Lopez P.J."/>
            <person name="Martens C."/>
            <person name="Maumus F."/>
            <person name="Michel G."/>
            <person name="Miranda-Saavedra D."/>
            <person name="Morales J."/>
            <person name="Moreau H."/>
            <person name="Motomura T."/>
            <person name="Nagasato C."/>
            <person name="Napoli C.A."/>
            <person name="Nelson D.R."/>
            <person name="Nyvall-Collen P."/>
            <person name="Peters A.F."/>
            <person name="Pommier C."/>
            <person name="Potin P."/>
            <person name="Poulain J."/>
            <person name="Quesneville H."/>
            <person name="Read B."/>
            <person name="Rensing S.A."/>
            <person name="Ritter A."/>
            <person name="Rousvoal S."/>
            <person name="Samanta M."/>
            <person name="Samson G."/>
            <person name="Schroeder D.C."/>
            <person name="Segurens B."/>
            <person name="Strittmatter M."/>
            <person name="Tonon T."/>
            <person name="Tregear J.W."/>
            <person name="Valentin K."/>
            <person name="von Dassow P."/>
            <person name="Yamagishi T."/>
            <person name="Van de Peer Y."/>
            <person name="Wincker P."/>
        </authorList>
    </citation>
    <scope>NUCLEOTIDE SEQUENCE [LARGE SCALE GENOMIC DNA]</scope>
    <source>
        <strain evidence="17">Ec32 / CCAP1310/4</strain>
    </source>
</reference>
<gene>
    <name evidence="16" type="ORF">Esi_0021_0101</name>
</gene>
<dbReference type="InterPro" id="IPR036279">
    <property type="entry name" value="5-3_exonuclease_C_sf"/>
</dbReference>
<dbReference type="Gene3D" id="3.40.50.1010">
    <property type="entry name" value="5'-nuclease"/>
    <property type="match status" value="1"/>
</dbReference>
<evidence type="ECO:0000256" key="11">
    <source>
        <dbReference type="ARBA" id="ARBA00023204"/>
    </source>
</evidence>
<organism evidence="16 17">
    <name type="scientific">Ectocarpus siliculosus</name>
    <name type="common">Brown alga</name>
    <name type="synonym">Conferva siliculosa</name>
    <dbReference type="NCBI Taxonomy" id="2880"/>
    <lineage>
        <taxon>Eukaryota</taxon>
        <taxon>Sar</taxon>
        <taxon>Stramenopiles</taxon>
        <taxon>Ochrophyta</taxon>
        <taxon>PX clade</taxon>
        <taxon>Phaeophyceae</taxon>
        <taxon>Ectocarpales</taxon>
        <taxon>Ectocarpaceae</taxon>
        <taxon>Ectocarpus</taxon>
    </lineage>
</organism>
<keyword evidence="11" id="KW-0234">DNA repair</keyword>
<dbReference type="InterPro" id="IPR006086">
    <property type="entry name" value="XPG-I_dom"/>
</dbReference>
<evidence type="ECO:0000256" key="10">
    <source>
        <dbReference type="ARBA" id="ARBA00023128"/>
    </source>
</evidence>
<dbReference type="PANTHER" id="PTHR11081">
    <property type="entry name" value="FLAP ENDONUCLEASE FAMILY MEMBER"/>
    <property type="match status" value="1"/>
</dbReference>
<keyword evidence="5" id="KW-0479">Metal-binding</keyword>
<evidence type="ECO:0000259" key="15">
    <source>
        <dbReference type="SMART" id="SM00485"/>
    </source>
</evidence>
<evidence type="ECO:0000256" key="9">
    <source>
        <dbReference type="ARBA" id="ARBA00022842"/>
    </source>
</evidence>
<keyword evidence="17" id="KW-1185">Reference proteome</keyword>
<evidence type="ECO:0000256" key="6">
    <source>
        <dbReference type="ARBA" id="ARBA00022759"/>
    </source>
</evidence>
<evidence type="ECO:0000313" key="16">
    <source>
        <dbReference type="EMBL" id="CBJ26133.1"/>
    </source>
</evidence>
<evidence type="ECO:0000256" key="7">
    <source>
        <dbReference type="ARBA" id="ARBA00022763"/>
    </source>
</evidence>
<dbReference type="Pfam" id="PF00752">
    <property type="entry name" value="XPG_N"/>
    <property type="match status" value="1"/>
</dbReference>
<evidence type="ECO:0000256" key="5">
    <source>
        <dbReference type="ARBA" id="ARBA00022723"/>
    </source>
</evidence>
<accession>D7FQX9</accession>
<comment type="subcellular location">
    <subcellularLocation>
        <location evidence="2">Nucleus</location>
    </subcellularLocation>
</comment>
<comment type="cofactor">
    <cofactor evidence="1">
        <name>Mg(2+)</name>
        <dbReference type="ChEBI" id="CHEBI:18420"/>
    </cofactor>
</comment>
<protein>
    <submittedName>
        <fullName evidence="16">Exonuclease, putative 92014-93872</fullName>
    </submittedName>
</protein>
<dbReference type="GO" id="GO:0046872">
    <property type="term" value="F:metal ion binding"/>
    <property type="evidence" value="ECO:0007669"/>
    <property type="project" value="UniProtKB-KW"/>
</dbReference>
<dbReference type="Proteomes" id="UP000002630">
    <property type="component" value="Linkage Group LG14"/>
</dbReference>
<keyword evidence="12" id="KW-0539">Nucleus</keyword>
<dbReference type="InterPro" id="IPR029060">
    <property type="entry name" value="PIN-like_dom_sf"/>
</dbReference>
<dbReference type="GO" id="GO:0005634">
    <property type="term" value="C:nucleus"/>
    <property type="evidence" value="ECO:0007669"/>
    <property type="project" value="UniProtKB-SubCell"/>
</dbReference>
<evidence type="ECO:0000313" key="17">
    <source>
        <dbReference type="Proteomes" id="UP000002630"/>
    </source>
</evidence>
<dbReference type="SMART" id="SM00485">
    <property type="entry name" value="XPGN"/>
    <property type="match status" value="1"/>
</dbReference>
<dbReference type="EMBL" id="FN648387">
    <property type="protein sequence ID" value="CBJ26133.1"/>
    <property type="molecule type" value="Genomic_DNA"/>
</dbReference>
<dbReference type="SUPFAM" id="SSF47807">
    <property type="entry name" value="5' to 3' exonuclease, C-terminal subdomain"/>
    <property type="match status" value="1"/>
</dbReference>
<name>D7FQX9_ECTSI</name>
<evidence type="ECO:0000256" key="2">
    <source>
        <dbReference type="ARBA" id="ARBA00004123"/>
    </source>
</evidence>
<dbReference type="Gene3D" id="1.10.150.20">
    <property type="entry name" value="5' to 3' exonuclease, C-terminal subdomain"/>
    <property type="match status" value="1"/>
</dbReference>
<feature type="domain" description="XPG-I" evidence="14">
    <location>
        <begin position="138"/>
        <end position="208"/>
    </location>
</feature>
<dbReference type="InterPro" id="IPR008918">
    <property type="entry name" value="HhH2"/>
</dbReference>
<feature type="region of interest" description="Disordered" evidence="13">
    <location>
        <begin position="330"/>
        <end position="365"/>
    </location>
</feature>
<keyword evidence="4" id="KW-0540">Nuclease</keyword>
<dbReference type="InterPro" id="IPR044752">
    <property type="entry name" value="PIN-like_EXO1"/>
</dbReference>
<feature type="compositionally biased region" description="Basic and acidic residues" evidence="13">
    <location>
        <begin position="330"/>
        <end position="341"/>
    </location>
</feature>
<keyword evidence="7" id="KW-0227">DNA damage</keyword>
<dbReference type="PANTHER" id="PTHR11081:SF9">
    <property type="entry name" value="FLAP ENDONUCLEASE 1"/>
    <property type="match status" value="1"/>
</dbReference>
<evidence type="ECO:0000259" key="14">
    <source>
        <dbReference type="SMART" id="SM00484"/>
    </source>
</evidence>
<keyword evidence="10" id="KW-0496">Mitochondrion</keyword>
<proteinExistence type="predicted"/>
<dbReference type="CDD" id="cd09857">
    <property type="entry name" value="PIN_EXO1"/>
    <property type="match status" value="1"/>
</dbReference>
<dbReference type="SMART" id="SM00279">
    <property type="entry name" value="HhH2"/>
    <property type="match status" value="1"/>
</dbReference>
<dbReference type="SUPFAM" id="SSF88723">
    <property type="entry name" value="PIN domain-like"/>
    <property type="match status" value="1"/>
</dbReference>
<dbReference type="GO" id="GO:0006281">
    <property type="term" value="P:DNA repair"/>
    <property type="evidence" value="ECO:0007669"/>
    <property type="project" value="UniProtKB-KW"/>
</dbReference>
<keyword evidence="16" id="KW-0269">Exonuclease</keyword>
<dbReference type="AlphaFoldDB" id="D7FQX9"/>
<evidence type="ECO:0000256" key="8">
    <source>
        <dbReference type="ARBA" id="ARBA00022801"/>
    </source>
</evidence>
<keyword evidence="3" id="KW-0597">Phosphoprotein</keyword>
<keyword evidence="6" id="KW-0255">Endonuclease</keyword>
<evidence type="ECO:0000256" key="13">
    <source>
        <dbReference type="SAM" id="MobiDB-lite"/>
    </source>
</evidence>
<evidence type="ECO:0000256" key="1">
    <source>
        <dbReference type="ARBA" id="ARBA00001946"/>
    </source>
</evidence>
<feature type="domain" description="XPG N-terminal" evidence="15">
    <location>
        <begin position="1"/>
        <end position="99"/>
    </location>
</feature>
<evidence type="ECO:0000256" key="3">
    <source>
        <dbReference type="ARBA" id="ARBA00022553"/>
    </source>
</evidence>
<keyword evidence="9" id="KW-0460">Magnesium</keyword>
<dbReference type="PRINTS" id="PR00853">
    <property type="entry name" value="XPGRADSUPER"/>
</dbReference>
<sequence length="587" mass="64300">MGITGLLPFLKSVTYPTHISEYRGLKAGVDAYCWLHRGAFSCGMELCTGVATDKYVAFCMKRVNLLLHHGIQPVMVFDGASLPIKRSINLERRRQRETARSKGEAALAAGEAGAAAQHFSKAVGVTHDMAFLLMKALRQAGVELVVAPYEADAQLAFLSRTGAVDVVLSEDSDCLPYGCKKVLFKMDNEGHGQEIQLRNLAANTPLSLSNWKNSMFLDLCLLVGCDYIPSSVKGLGIATAYKLVDRHRSLDKIIGAINSSRFVIPEGYWEQYKRARLTFRHHIIYNPETEDEKGHMADGKAMGWQQGPDIGLRATGEGWGQRLSVKSDETADARHDGHKNEGCMYPAAEGSAHRKPDSRETNQDHAREANVRQGLLALTGEVPVADQAKFVPASAQHFRSTQVSQGLETLQRRKRRLYPAEDPECLGLPSRGQQHQVQPGAADRMLHGSNLPVFGARVDNPTCKSGVDRPADNSGLWMVQPQEARGMSSVNPPAPVSSPVRLRAGSRLGSPEARVLTASSRRWTLPVPSTAPPVNREGFPLLRLLDGKGKVAPERSWSVDRRIGGARVGQPSPKRTRGVEFWDNLLG</sequence>
<dbReference type="InterPro" id="IPR006084">
    <property type="entry name" value="XPG/Rad2"/>
</dbReference>
<dbReference type="Pfam" id="PF00867">
    <property type="entry name" value="XPG_I"/>
    <property type="match status" value="1"/>
</dbReference>
<dbReference type="GO" id="GO:0004527">
    <property type="term" value="F:exonuclease activity"/>
    <property type="evidence" value="ECO:0007669"/>
    <property type="project" value="UniProtKB-KW"/>
</dbReference>
<evidence type="ECO:0000256" key="4">
    <source>
        <dbReference type="ARBA" id="ARBA00022722"/>
    </source>
</evidence>
<dbReference type="GO" id="GO:0003677">
    <property type="term" value="F:DNA binding"/>
    <property type="evidence" value="ECO:0007669"/>
    <property type="project" value="InterPro"/>
</dbReference>
<feature type="compositionally biased region" description="Basic and acidic residues" evidence="13">
    <location>
        <begin position="351"/>
        <end position="365"/>
    </location>
</feature>
<dbReference type="GO" id="GO:0017108">
    <property type="term" value="F:5'-flap endonuclease activity"/>
    <property type="evidence" value="ECO:0007669"/>
    <property type="project" value="TreeGrafter"/>
</dbReference>
<dbReference type="STRING" id="2880.D7FQX9"/>
<evidence type="ECO:0000256" key="12">
    <source>
        <dbReference type="ARBA" id="ARBA00023242"/>
    </source>
</evidence>